<sequence length="227" mass="24782">MNEAVYNPFVSSHSSDAQLPPDDGEEELSDTGIKNNSADLFKSASVPLVPNVSAPSVSNNVQEIPGPTAAMHDQNNSMTDFSNQPGRDEQLDGSQEIPAAIHSGDTSHESHGYSEENASSPIDERSNDEHSISTQHTQHESDPPDPAQLNQNTSNSSVVPISKRSSIVDLLRCWVHLTPPQLNLLLWKLSFALLSGQKLISILMLAKGYRQIRATVKTLDPFSWWGC</sequence>
<feature type="region of interest" description="Disordered" evidence="1">
    <location>
        <begin position="1"/>
        <end position="34"/>
    </location>
</feature>
<evidence type="ECO:0000313" key="3">
    <source>
        <dbReference type="Proteomes" id="UP001472677"/>
    </source>
</evidence>
<feature type="compositionally biased region" description="Basic and acidic residues" evidence="1">
    <location>
        <begin position="122"/>
        <end position="142"/>
    </location>
</feature>
<protein>
    <submittedName>
        <fullName evidence="2">Uncharacterized protein</fullName>
    </submittedName>
</protein>
<feature type="compositionally biased region" description="Polar residues" evidence="1">
    <location>
        <begin position="53"/>
        <end position="62"/>
    </location>
</feature>
<organism evidence="2 3">
    <name type="scientific">Hibiscus sabdariffa</name>
    <name type="common">roselle</name>
    <dbReference type="NCBI Taxonomy" id="183260"/>
    <lineage>
        <taxon>Eukaryota</taxon>
        <taxon>Viridiplantae</taxon>
        <taxon>Streptophyta</taxon>
        <taxon>Embryophyta</taxon>
        <taxon>Tracheophyta</taxon>
        <taxon>Spermatophyta</taxon>
        <taxon>Magnoliopsida</taxon>
        <taxon>eudicotyledons</taxon>
        <taxon>Gunneridae</taxon>
        <taxon>Pentapetalae</taxon>
        <taxon>rosids</taxon>
        <taxon>malvids</taxon>
        <taxon>Malvales</taxon>
        <taxon>Malvaceae</taxon>
        <taxon>Malvoideae</taxon>
        <taxon>Hibiscus</taxon>
    </lineage>
</organism>
<reference evidence="2 3" key="1">
    <citation type="journal article" date="2024" name="G3 (Bethesda)">
        <title>Genome assembly of Hibiscus sabdariffa L. provides insights into metabolisms of medicinal natural products.</title>
        <authorList>
            <person name="Kim T."/>
        </authorList>
    </citation>
    <scope>NUCLEOTIDE SEQUENCE [LARGE SCALE GENOMIC DNA]</scope>
    <source>
        <strain evidence="2">TK-2024</strain>
        <tissue evidence="2">Old leaves</tissue>
    </source>
</reference>
<name>A0ABR2C0Z4_9ROSI</name>
<feature type="compositionally biased region" description="Polar residues" evidence="1">
    <location>
        <begin position="148"/>
        <end position="158"/>
    </location>
</feature>
<dbReference type="EMBL" id="JBBPBM010000071">
    <property type="protein sequence ID" value="KAK8513059.1"/>
    <property type="molecule type" value="Genomic_DNA"/>
</dbReference>
<feature type="compositionally biased region" description="Basic and acidic residues" evidence="1">
    <location>
        <begin position="105"/>
        <end position="114"/>
    </location>
</feature>
<feature type="compositionally biased region" description="Polar residues" evidence="1">
    <location>
        <begin position="73"/>
        <end position="85"/>
    </location>
</feature>
<keyword evidence="3" id="KW-1185">Reference proteome</keyword>
<accession>A0ABR2C0Z4</accession>
<gene>
    <name evidence="2" type="ORF">V6N12_030465</name>
</gene>
<feature type="region of interest" description="Disordered" evidence="1">
    <location>
        <begin position="49"/>
        <end position="158"/>
    </location>
</feature>
<comment type="caution">
    <text evidence="2">The sequence shown here is derived from an EMBL/GenBank/DDBJ whole genome shotgun (WGS) entry which is preliminary data.</text>
</comment>
<proteinExistence type="predicted"/>
<dbReference type="Proteomes" id="UP001472677">
    <property type="component" value="Unassembled WGS sequence"/>
</dbReference>
<evidence type="ECO:0000256" key="1">
    <source>
        <dbReference type="SAM" id="MobiDB-lite"/>
    </source>
</evidence>
<evidence type="ECO:0000313" key="2">
    <source>
        <dbReference type="EMBL" id="KAK8513059.1"/>
    </source>
</evidence>